<dbReference type="AlphaFoldDB" id="A0AAF0YE31"/>
<feature type="compositionally biased region" description="Low complexity" evidence="1">
    <location>
        <begin position="164"/>
        <end position="178"/>
    </location>
</feature>
<feature type="region of interest" description="Disordered" evidence="1">
    <location>
        <begin position="1"/>
        <end position="32"/>
    </location>
</feature>
<keyword evidence="3" id="KW-1185">Reference proteome</keyword>
<evidence type="ECO:0000256" key="1">
    <source>
        <dbReference type="SAM" id="MobiDB-lite"/>
    </source>
</evidence>
<dbReference type="EMBL" id="CP086717">
    <property type="protein sequence ID" value="WOO82816.1"/>
    <property type="molecule type" value="Genomic_DNA"/>
</dbReference>
<dbReference type="RefSeq" id="XP_062628848.1">
    <property type="nucleotide sequence ID" value="XM_062772864.1"/>
</dbReference>
<feature type="compositionally biased region" description="Basic and acidic residues" evidence="1">
    <location>
        <begin position="1"/>
        <end position="10"/>
    </location>
</feature>
<evidence type="ECO:0000313" key="2">
    <source>
        <dbReference type="EMBL" id="WOO82816.1"/>
    </source>
</evidence>
<dbReference type="Proteomes" id="UP000827549">
    <property type="component" value="Chromosome 4"/>
</dbReference>
<feature type="region of interest" description="Disordered" evidence="1">
    <location>
        <begin position="163"/>
        <end position="196"/>
    </location>
</feature>
<dbReference type="GeneID" id="87809527"/>
<proteinExistence type="predicted"/>
<sequence length="236" mass="26411">MRFRRPKLEATKSSAQRPPIPPPKLELAKPVPTMPPPATWGWGRFKARVSAILHRDAPSSTLPAPGSPPGYAIGVLPDEAFFEKVATYEEEYRNVKVFWSIPEFQNPQLWDRGKLCGWEWGLAQGYADCGQQTSELGSVLSTLDWHKDAVETALKTLARYQPDSPSWSVSSSTTDTASFPGSYPWPDEEEEYAPEPEPHVRAAVTDYLNAHYVALSELRDDVSRWQAELLAVVDKV</sequence>
<reference evidence="2" key="1">
    <citation type="submission" date="2023-10" db="EMBL/GenBank/DDBJ databases">
        <authorList>
            <person name="Noh H."/>
        </authorList>
    </citation>
    <scope>NUCLEOTIDE SEQUENCE</scope>
    <source>
        <strain evidence="2">DUCC4014</strain>
    </source>
</reference>
<evidence type="ECO:0000313" key="3">
    <source>
        <dbReference type="Proteomes" id="UP000827549"/>
    </source>
</evidence>
<gene>
    <name evidence="2" type="ORF">LOC62_04G006302</name>
</gene>
<name>A0AAF0YE31_9TREE</name>
<organism evidence="2 3">
    <name type="scientific">Vanrija pseudolonga</name>
    <dbReference type="NCBI Taxonomy" id="143232"/>
    <lineage>
        <taxon>Eukaryota</taxon>
        <taxon>Fungi</taxon>
        <taxon>Dikarya</taxon>
        <taxon>Basidiomycota</taxon>
        <taxon>Agaricomycotina</taxon>
        <taxon>Tremellomycetes</taxon>
        <taxon>Trichosporonales</taxon>
        <taxon>Trichosporonaceae</taxon>
        <taxon>Vanrija</taxon>
    </lineage>
</organism>
<accession>A0AAF0YE31</accession>
<protein>
    <submittedName>
        <fullName evidence="2">Uncharacterized protein</fullName>
    </submittedName>
</protein>